<protein>
    <submittedName>
        <fullName evidence="1">Uncharacterized protein</fullName>
    </submittedName>
</protein>
<dbReference type="AlphaFoldDB" id="A0A7X4YHD2"/>
<keyword evidence="2" id="KW-1185">Reference proteome</keyword>
<name>A0A7X4YHD2_9BACT</name>
<dbReference type="EMBL" id="JAAAPK010000010">
    <property type="protein sequence ID" value="NBC44437.1"/>
    <property type="molecule type" value="Genomic_DNA"/>
</dbReference>
<comment type="caution">
    <text evidence="1">The sequence shown here is derived from an EMBL/GenBank/DDBJ whole genome shotgun (WGS) entry which is preliminary data.</text>
</comment>
<sequence length="101" mass="11304">MAIGRQLAAEDPDTHAPTLPLRLNEYSRELSWSDQTEASLTLAEEALAVIWPLFQARPADFHRDGARVLENLLETHQMCGSKPQGTVLERIDTFKAMGFPL</sequence>
<dbReference type="RefSeq" id="WP_139918627.1">
    <property type="nucleotide sequence ID" value="NZ_CBCSLE010000001.1"/>
</dbReference>
<organism evidence="1 2">
    <name type="scientific">Corallococcus exiguus</name>
    <dbReference type="NCBI Taxonomy" id="83462"/>
    <lineage>
        <taxon>Bacteria</taxon>
        <taxon>Pseudomonadati</taxon>
        <taxon>Myxococcota</taxon>
        <taxon>Myxococcia</taxon>
        <taxon>Myxococcales</taxon>
        <taxon>Cystobacterineae</taxon>
        <taxon>Myxococcaceae</taxon>
        <taxon>Corallococcus</taxon>
    </lineage>
</organism>
<evidence type="ECO:0000313" key="1">
    <source>
        <dbReference type="EMBL" id="NBC44437.1"/>
    </source>
</evidence>
<evidence type="ECO:0000313" key="2">
    <source>
        <dbReference type="Proteomes" id="UP000537825"/>
    </source>
</evidence>
<reference evidence="1 2" key="1">
    <citation type="submission" date="2020-01" db="EMBL/GenBank/DDBJ databases">
        <title>The draft genome sequence of Corallococcus exiguus DSM 14696.</title>
        <authorList>
            <person name="Zhang X."/>
            <person name="Zhu H."/>
        </authorList>
    </citation>
    <scope>NUCLEOTIDE SEQUENCE [LARGE SCALE GENOMIC DNA]</scope>
    <source>
        <strain evidence="1 2">DSM 14696</strain>
    </source>
</reference>
<gene>
    <name evidence="1" type="ORF">GTZ93_32000</name>
</gene>
<proteinExistence type="predicted"/>
<dbReference type="Proteomes" id="UP000537825">
    <property type="component" value="Unassembled WGS sequence"/>
</dbReference>
<accession>A0A7X4YHD2</accession>